<evidence type="ECO:0000256" key="8">
    <source>
        <dbReference type="PIRSR" id="PIRSR630616-3"/>
    </source>
</evidence>
<dbReference type="Pfam" id="PF00069">
    <property type="entry name" value="Pkinase"/>
    <property type="match status" value="1"/>
</dbReference>
<evidence type="ECO:0000256" key="6">
    <source>
        <dbReference type="PIRSR" id="PIRSR630616-1"/>
    </source>
</evidence>
<dbReference type="GO" id="GO:0005524">
    <property type="term" value="F:ATP binding"/>
    <property type="evidence" value="ECO:0007669"/>
    <property type="project" value="UniProtKB-UniRule"/>
</dbReference>
<dbReference type="PANTHER" id="PTHR24350">
    <property type="entry name" value="SERINE/THREONINE-PROTEIN KINASE IAL-RELATED"/>
    <property type="match status" value="1"/>
</dbReference>
<evidence type="ECO:0000256" key="3">
    <source>
        <dbReference type="ARBA" id="ARBA00022741"/>
    </source>
</evidence>
<feature type="cross-link" description="Glycyl lysine isopeptide (Lys-Gly) (interchain with G-Cter in SUMO2)" evidence="8">
    <location>
        <position position="143"/>
    </location>
</feature>
<dbReference type="InterPro" id="IPR017441">
    <property type="entry name" value="Protein_kinase_ATP_BS"/>
</dbReference>
<dbReference type="Gene3D" id="1.10.510.10">
    <property type="entry name" value="Transferase(Phosphotransferase) domain 1"/>
    <property type="match status" value="1"/>
</dbReference>
<feature type="active site" description="Proton acceptor" evidence="6">
    <location>
        <position position="141"/>
    </location>
</feature>
<keyword evidence="3 7" id="KW-0547">Nucleotide-binding</keyword>
<feature type="binding site" evidence="7">
    <location>
        <position position="175"/>
    </location>
    <ligand>
        <name>ATP</name>
        <dbReference type="ChEBI" id="CHEBI:30616"/>
    </ligand>
</feature>
<keyword evidence="2" id="KW-0808">Transferase</keyword>
<dbReference type="Proteomes" id="UP000613740">
    <property type="component" value="Unassembled WGS sequence"/>
</dbReference>
<comment type="caution">
    <text evidence="11">The sequence shown here is derived from an EMBL/GenBank/DDBJ whole genome shotgun (WGS) entry which is preliminary data.</text>
</comment>
<keyword evidence="1" id="KW-0723">Serine/threonine-protein kinase</keyword>
<evidence type="ECO:0000256" key="9">
    <source>
        <dbReference type="PROSITE-ProRule" id="PRU10141"/>
    </source>
</evidence>
<dbReference type="PROSITE" id="PS50011">
    <property type="entry name" value="PROTEIN_KINASE_DOM"/>
    <property type="match status" value="1"/>
</dbReference>
<dbReference type="SUPFAM" id="SSF56112">
    <property type="entry name" value="Protein kinase-like (PK-like)"/>
    <property type="match status" value="1"/>
</dbReference>
<evidence type="ECO:0000256" key="2">
    <source>
        <dbReference type="ARBA" id="ARBA00022679"/>
    </source>
</evidence>
<keyword evidence="4" id="KW-0418">Kinase</keyword>
<evidence type="ECO:0000256" key="1">
    <source>
        <dbReference type="ARBA" id="ARBA00022527"/>
    </source>
</evidence>
<gene>
    <name evidence="11" type="ORF">HYH02_012021</name>
</gene>
<feature type="binding site" evidence="7">
    <location>
        <begin position="146"/>
        <end position="147"/>
    </location>
    <ligand>
        <name>ATP</name>
        <dbReference type="ChEBI" id="CHEBI:30616"/>
    </ligand>
</feature>
<dbReference type="AlphaFoldDB" id="A0A835SXJ9"/>
<dbReference type="InterPro" id="IPR000719">
    <property type="entry name" value="Prot_kinase_dom"/>
</dbReference>
<evidence type="ECO:0000256" key="5">
    <source>
        <dbReference type="ARBA" id="ARBA00022840"/>
    </source>
</evidence>
<evidence type="ECO:0000256" key="4">
    <source>
        <dbReference type="ARBA" id="ARBA00022777"/>
    </source>
</evidence>
<feature type="binding site" evidence="7">
    <location>
        <begin position="96"/>
        <end position="98"/>
    </location>
    <ligand>
        <name>ATP</name>
        <dbReference type="ChEBI" id="CHEBI:30616"/>
    </ligand>
</feature>
<dbReference type="GO" id="GO:0004674">
    <property type="term" value="F:protein serine/threonine kinase activity"/>
    <property type="evidence" value="ECO:0007669"/>
    <property type="project" value="UniProtKB-KW"/>
</dbReference>
<feature type="domain" description="Protein kinase" evidence="10">
    <location>
        <begin position="20"/>
        <end position="297"/>
    </location>
</feature>
<dbReference type="FunFam" id="1.10.510.10:FF:001617">
    <property type="entry name" value="Ser/thr protein kinase"/>
    <property type="match status" value="1"/>
</dbReference>
<dbReference type="InterPro" id="IPR011009">
    <property type="entry name" value="Kinase-like_dom_sf"/>
</dbReference>
<name>A0A835SXJ9_9CHLO</name>
<feature type="binding site" evidence="7 9">
    <location>
        <position position="49"/>
    </location>
    <ligand>
        <name>ATP</name>
        <dbReference type="ChEBI" id="CHEBI:30616"/>
    </ligand>
</feature>
<keyword evidence="5 7" id="KW-0067">ATP-binding</keyword>
<organism evidence="11 12">
    <name type="scientific">Chlamydomonas schloesseri</name>
    <dbReference type="NCBI Taxonomy" id="2026947"/>
    <lineage>
        <taxon>Eukaryota</taxon>
        <taxon>Viridiplantae</taxon>
        <taxon>Chlorophyta</taxon>
        <taxon>core chlorophytes</taxon>
        <taxon>Chlorophyceae</taxon>
        <taxon>CS clade</taxon>
        <taxon>Chlamydomonadales</taxon>
        <taxon>Chlamydomonadaceae</taxon>
        <taxon>Chlamydomonas</taxon>
    </lineage>
</organism>
<reference evidence="11" key="1">
    <citation type="journal article" date="2020" name="bioRxiv">
        <title>Comparative genomics of Chlamydomonas.</title>
        <authorList>
            <person name="Craig R.J."/>
            <person name="Hasan A.R."/>
            <person name="Ness R.W."/>
            <person name="Keightley P.D."/>
        </authorList>
    </citation>
    <scope>NUCLEOTIDE SEQUENCE</scope>
    <source>
        <strain evidence="11">CCAP 11/173</strain>
    </source>
</reference>
<dbReference type="OrthoDB" id="193931at2759"/>
<evidence type="ECO:0000256" key="7">
    <source>
        <dbReference type="PIRSR" id="PIRSR630616-2"/>
    </source>
</evidence>
<dbReference type="PROSITE" id="PS00107">
    <property type="entry name" value="PROTEIN_KINASE_ATP"/>
    <property type="match status" value="1"/>
</dbReference>
<evidence type="ECO:0000313" key="12">
    <source>
        <dbReference type="Proteomes" id="UP000613740"/>
    </source>
</evidence>
<sequence>MAVVPNTAVNPDPLASEGTFYKIKDLGSGSFGHVALYSRLGHDEPVAVKCLPVRVVDYNMVKREVRSHCSLNHPHVILFKRLGLTPDKRYLFMVMEYADCGDLFKYVQQHGRLAEADARWFFQQIILGLDYCHRRGVVNRDLKCLENLLLRSAAEVPPPPGQLEQPRNLHIKVADFGLCKASVNSLPKSRVGTLYYLAPEVLRASADRPYDAKLSDIWSVGVILYVLLFKAYPFGVISDRDNKAQRDAILRRIANAEWQLPAHPVISDACRDLLSRILVSDPAKRIPMEGIMAHPWFREDLPEGALEFNEGLVEEQAADPPRCEQSMEEIDAILGAAEDPLHGGGLAGAGAAAGAAGGGTAAGVMAMIGSSGIDDEIDELHAEHPSQFGMND</sequence>
<keyword evidence="12" id="KW-1185">Reference proteome</keyword>
<protein>
    <recommendedName>
        <fullName evidence="10">Protein kinase domain-containing protein</fullName>
    </recommendedName>
</protein>
<dbReference type="EMBL" id="JAEHOD010000054">
    <property type="protein sequence ID" value="KAG2435024.1"/>
    <property type="molecule type" value="Genomic_DNA"/>
</dbReference>
<accession>A0A835SXJ9</accession>
<proteinExistence type="predicted"/>
<dbReference type="InterPro" id="IPR030616">
    <property type="entry name" value="Aur-like"/>
</dbReference>
<evidence type="ECO:0000259" key="10">
    <source>
        <dbReference type="PROSITE" id="PS50011"/>
    </source>
</evidence>
<evidence type="ECO:0000313" key="11">
    <source>
        <dbReference type="EMBL" id="KAG2435024.1"/>
    </source>
</evidence>